<evidence type="ECO:0000313" key="12">
    <source>
        <dbReference type="Proteomes" id="UP000290407"/>
    </source>
</evidence>
<dbReference type="InterPro" id="IPR001000">
    <property type="entry name" value="GH10_dom"/>
</dbReference>
<keyword evidence="7 9" id="KW-0326">Glycosidase</keyword>
<dbReference type="GO" id="GO:0045493">
    <property type="term" value="P:xylan catabolic process"/>
    <property type="evidence" value="ECO:0007669"/>
    <property type="project" value="UniProtKB-KW"/>
</dbReference>
<comment type="caution">
    <text evidence="11">The sequence shown here is derived from an EMBL/GenBank/DDBJ whole genome shotgun (WGS) entry which is preliminary data.</text>
</comment>
<dbReference type="GO" id="GO:0031176">
    <property type="term" value="F:endo-1,4-beta-xylanase activity"/>
    <property type="evidence" value="ECO:0007669"/>
    <property type="project" value="UniProtKB-EC"/>
</dbReference>
<comment type="catalytic activity">
    <reaction evidence="1 9">
        <text>Endohydrolysis of (1-&gt;4)-beta-D-xylosidic linkages in xylans.</text>
        <dbReference type="EC" id="3.2.1.8"/>
    </reaction>
</comment>
<name>A0A4V1RWU4_9BACT</name>
<dbReference type="Gene3D" id="3.20.20.80">
    <property type="entry name" value="Glycosidases"/>
    <property type="match status" value="1"/>
</dbReference>
<evidence type="ECO:0000256" key="9">
    <source>
        <dbReference type="RuleBase" id="RU361174"/>
    </source>
</evidence>
<dbReference type="PANTHER" id="PTHR31490">
    <property type="entry name" value="GLYCOSYL HYDROLASE"/>
    <property type="match status" value="1"/>
</dbReference>
<dbReference type="AlphaFoldDB" id="A0A4V1RWU4"/>
<dbReference type="PRINTS" id="PR00134">
    <property type="entry name" value="GLHYDRLASE10"/>
</dbReference>
<evidence type="ECO:0000256" key="2">
    <source>
        <dbReference type="ARBA" id="ARBA00007495"/>
    </source>
</evidence>
<evidence type="ECO:0000313" key="11">
    <source>
        <dbReference type="EMBL" id="RYC71478.1"/>
    </source>
</evidence>
<dbReference type="PANTHER" id="PTHR31490:SF88">
    <property type="entry name" value="BETA-XYLANASE"/>
    <property type="match status" value="1"/>
</dbReference>
<dbReference type="EMBL" id="SBLB01000001">
    <property type="protein sequence ID" value="RYC71478.1"/>
    <property type="molecule type" value="Genomic_DNA"/>
</dbReference>
<keyword evidence="12" id="KW-1185">Reference proteome</keyword>
<sequence>MTQVSTSATKFYTLLISLIITGLMTACSQQVETINPASQGIESVASARLDDSVIDSAATLRSTASFPIGTMFSTQMLNGDQKVRSIIGKEFNSLTVGLFMNLQWERGKFNFDLMDRRIKGAEAYGVRLHGHSLVYHIAAPDWITKFKGNTADFEQAVKVHVQTIAGRYKGRVKSWDVINEIIDWKTGKISDNPFRKMYATDEEYLAFVKKCFVWAHEADPDALLFLNEDVYERSVAKQNTMIKIINDFKKSGVPIHGLGTQMHINVNTPDQAIRTSIQSLVSTGLLIHLSELDIAINPSRDNNLIISNQLTQTQQLKYQVVVSAYKQLVPDKQKHGLTLWGFSDADTWLVTAESKREMPLLFDTNYNKKPVYYTFLNTLRR</sequence>
<keyword evidence="5 9" id="KW-0378">Hydrolase</keyword>
<accession>A0A4V1RWU4</accession>
<dbReference type="EC" id="3.2.1.8" evidence="9"/>
<keyword evidence="4" id="KW-0732">Signal</keyword>
<evidence type="ECO:0000256" key="5">
    <source>
        <dbReference type="ARBA" id="ARBA00022801"/>
    </source>
</evidence>
<keyword evidence="8 9" id="KW-0624">Polysaccharide degradation</keyword>
<dbReference type="Pfam" id="PF00331">
    <property type="entry name" value="Glyco_hydro_10"/>
    <property type="match status" value="1"/>
</dbReference>
<dbReference type="PROSITE" id="PS51760">
    <property type="entry name" value="GH10_2"/>
    <property type="match status" value="1"/>
</dbReference>
<dbReference type="InterPro" id="IPR017853">
    <property type="entry name" value="GH"/>
</dbReference>
<evidence type="ECO:0000256" key="4">
    <source>
        <dbReference type="ARBA" id="ARBA00022729"/>
    </source>
</evidence>
<dbReference type="InterPro" id="IPR044846">
    <property type="entry name" value="GH10"/>
</dbReference>
<feature type="domain" description="GH10" evidence="10">
    <location>
        <begin position="54"/>
        <end position="378"/>
    </location>
</feature>
<keyword evidence="6 9" id="KW-0119">Carbohydrate metabolism</keyword>
<protein>
    <recommendedName>
        <fullName evidence="9">Beta-xylanase</fullName>
        <ecNumber evidence="9">3.2.1.8</ecNumber>
    </recommendedName>
</protein>
<evidence type="ECO:0000256" key="1">
    <source>
        <dbReference type="ARBA" id="ARBA00000681"/>
    </source>
</evidence>
<organism evidence="11 12">
    <name type="scientific">Spirosoma sordidisoli</name>
    <dbReference type="NCBI Taxonomy" id="2502893"/>
    <lineage>
        <taxon>Bacteria</taxon>
        <taxon>Pseudomonadati</taxon>
        <taxon>Bacteroidota</taxon>
        <taxon>Cytophagia</taxon>
        <taxon>Cytophagales</taxon>
        <taxon>Cytophagaceae</taxon>
        <taxon>Spirosoma</taxon>
    </lineage>
</organism>
<dbReference type="SUPFAM" id="SSF51445">
    <property type="entry name" value="(Trans)glycosidases"/>
    <property type="match status" value="1"/>
</dbReference>
<dbReference type="SMART" id="SM00633">
    <property type="entry name" value="Glyco_10"/>
    <property type="match status" value="1"/>
</dbReference>
<evidence type="ECO:0000256" key="6">
    <source>
        <dbReference type="ARBA" id="ARBA00023277"/>
    </source>
</evidence>
<evidence type="ECO:0000256" key="8">
    <source>
        <dbReference type="ARBA" id="ARBA00023326"/>
    </source>
</evidence>
<gene>
    <name evidence="11" type="ORF">EQG79_04865</name>
</gene>
<dbReference type="Proteomes" id="UP000290407">
    <property type="component" value="Unassembled WGS sequence"/>
</dbReference>
<dbReference type="RefSeq" id="WP_129600340.1">
    <property type="nucleotide sequence ID" value="NZ_SBLB01000001.1"/>
</dbReference>
<evidence type="ECO:0000256" key="3">
    <source>
        <dbReference type="ARBA" id="ARBA00022651"/>
    </source>
</evidence>
<evidence type="ECO:0000256" key="7">
    <source>
        <dbReference type="ARBA" id="ARBA00023295"/>
    </source>
</evidence>
<keyword evidence="3 11" id="KW-0858">Xylan degradation</keyword>
<comment type="similarity">
    <text evidence="2 9">Belongs to the glycosyl hydrolase 10 (cellulase F) family.</text>
</comment>
<proteinExistence type="inferred from homology"/>
<evidence type="ECO:0000259" key="10">
    <source>
        <dbReference type="PROSITE" id="PS51760"/>
    </source>
</evidence>
<reference evidence="11 12" key="1">
    <citation type="submission" date="2019-01" db="EMBL/GenBank/DDBJ databases">
        <title>Spirosoma flava sp. nov., a propanil-degrading bacterium isolated from herbicide-contaminated soil.</title>
        <authorList>
            <person name="Zhang L."/>
            <person name="Jiang J.-D."/>
        </authorList>
    </citation>
    <scope>NUCLEOTIDE SEQUENCE [LARGE SCALE GENOMIC DNA]</scope>
    <source>
        <strain evidence="11 12">TY50</strain>
    </source>
</reference>